<dbReference type="Gene3D" id="3.40.50.10170">
    <property type="match status" value="1"/>
</dbReference>
<proteinExistence type="predicted"/>
<accession>A0A061A9N5</accession>
<dbReference type="InterPro" id="IPR043168">
    <property type="entry name" value="DegV_C"/>
</dbReference>
<dbReference type="OrthoDB" id="388177at2"/>
<dbReference type="NCBIfam" id="TIGR00762">
    <property type="entry name" value="DegV"/>
    <property type="match status" value="1"/>
</dbReference>
<dbReference type="PROSITE" id="PS51482">
    <property type="entry name" value="DEGV"/>
    <property type="match status" value="1"/>
</dbReference>
<evidence type="ECO:0000313" key="3">
    <source>
        <dbReference type="EMBL" id="CDR30615.1"/>
    </source>
</evidence>
<dbReference type="InterPro" id="IPR050270">
    <property type="entry name" value="DegV_domain_contain"/>
</dbReference>
<keyword evidence="4" id="KW-1185">Reference proteome</keyword>
<protein>
    <submittedName>
        <fullName evidence="3">DAK1/DegV-like protein</fullName>
    </submittedName>
</protein>
<dbReference type="SUPFAM" id="SSF82549">
    <property type="entry name" value="DAK1/DegV-like"/>
    <property type="match status" value="1"/>
</dbReference>
<dbReference type="InParanoid" id="A0A061A9N5"/>
<gene>
    <name evidence="3" type="primary">degV2</name>
    <name evidence="3" type="ORF">Aocu_05420</name>
</gene>
<dbReference type="InterPro" id="IPR003797">
    <property type="entry name" value="DegV"/>
</dbReference>
<comment type="function">
    <text evidence="1">May bind long-chain fatty acids, such as palmitate, and may play a role in lipid transport or fatty acid metabolism.</text>
</comment>
<reference evidence="4" key="1">
    <citation type="submission" date="2014-05" db="EMBL/GenBank/DDBJ databases">
        <authorList>
            <person name="Kube M."/>
        </authorList>
    </citation>
    <scope>NUCLEOTIDE SEQUENCE [LARGE SCALE GENOMIC DNA]</scope>
</reference>
<evidence type="ECO:0000256" key="1">
    <source>
        <dbReference type="ARBA" id="ARBA00003238"/>
    </source>
</evidence>
<name>A0A061A9N5_9MOLU</name>
<dbReference type="Gene3D" id="3.30.1180.10">
    <property type="match status" value="1"/>
</dbReference>
<dbReference type="KEGG" id="aoc:Aocu_05420"/>
<dbReference type="Pfam" id="PF02645">
    <property type="entry name" value="DegV"/>
    <property type="match status" value="1"/>
</dbReference>
<dbReference type="RefSeq" id="WP_045749143.1">
    <property type="nucleotide sequence ID" value="NZ_FUZK01000003.1"/>
</dbReference>
<dbReference type="PANTHER" id="PTHR33434">
    <property type="entry name" value="DEGV DOMAIN-CONTAINING PROTEIN DR_1986-RELATED"/>
    <property type="match status" value="1"/>
</dbReference>
<dbReference type="PANTHER" id="PTHR33434:SF3">
    <property type="entry name" value="DEGV DOMAIN-CONTAINING PROTEIN YITS"/>
    <property type="match status" value="1"/>
</dbReference>
<dbReference type="STRING" id="35623.Aocu_05420"/>
<dbReference type="EMBL" id="LK028559">
    <property type="protein sequence ID" value="CDR30615.1"/>
    <property type="molecule type" value="Genomic_DNA"/>
</dbReference>
<evidence type="ECO:0000313" key="4">
    <source>
        <dbReference type="Proteomes" id="UP000032434"/>
    </source>
</evidence>
<dbReference type="GO" id="GO:0008289">
    <property type="term" value="F:lipid binding"/>
    <property type="evidence" value="ECO:0007669"/>
    <property type="project" value="UniProtKB-KW"/>
</dbReference>
<keyword evidence="2" id="KW-0446">Lipid-binding</keyword>
<dbReference type="Proteomes" id="UP000032434">
    <property type="component" value="Chromosome 1"/>
</dbReference>
<organism evidence="3 4">
    <name type="scientific">Acholeplasma oculi</name>
    <dbReference type="NCBI Taxonomy" id="35623"/>
    <lineage>
        <taxon>Bacteria</taxon>
        <taxon>Bacillati</taxon>
        <taxon>Mycoplasmatota</taxon>
        <taxon>Mollicutes</taxon>
        <taxon>Acholeplasmatales</taxon>
        <taxon>Acholeplasmataceae</taxon>
        <taxon>Acholeplasma</taxon>
    </lineage>
</organism>
<sequence length="281" mass="31221">MQKIAILADSGSDIQIDLKGLPLYILPLRIIIDGKEYIDKKEITLKEVLSQIDHKKVTTSLPSPKDIEETFDLIKKDGFTHVICIPISKGLSGTMNIIRQIAEDYKGLNIHIIDTKNISMASGYSSLEALDMIQSGKDFDMIIESINQRLTLKKVFFTVDKLVYLKRGGRIGLVSATVADILKIKPVITCNPEGVYYTVKKQRGYQHAVNELIEQVKTFVGDSKSYDVTLMNSDSLLDLNQLSEKIKASLPFIKNFNISNITPALAIHTGPEALGIAVSIR</sequence>
<evidence type="ECO:0000256" key="2">
    <source>
        <dbReference type="ARBA" id="ARBA00023121"/>
    </source>
</evidence>
<dbReference type="PATRIC" id="fig|35623.3.peg.543"/>
<dbReference type="AlphaFoldDB" id="A0A061A9N5"/>
<dbReference type="HOGENOM" id="CLU_048251_4_3_14"/>